<feature type="compositionally biased region" description="Polar residues" evidence="1">
    <location>
        <begin position="94"/>
        <end position="114"/>
    </location>
</feature>
<feature type="compositionally biased region" description="Polar residues" evidence="1">
    <location>
        <begin position="125"/>
        <end position="138"/>
    </location>
</feature>
<keyword evidence="3" id="KW-1185">Reference proteome</keyword>
<accession>A0A3D8SWH5</accession>
<name>A0A3D8SWH5_9EURO</name>
<feature type="region of interest" description="Disordered" evidence="1">
    <location>
        <begin position="85"/>
        <end position="142"/>
    </location>
</feature>
<organism evidence="2 3">
    <name type="scientific">Aspergillus mulundensis</name>
    <dbReference type="NCBI Taxonomy" id="1810919"/>
    <lineage>
        <taxon>Eukaryota</taxon>
        <taxon>Fungi</taxon>
        <taxon>Dikarya</taxon>
        <taxon>Ascomycota</taxon>
        <taxon>Pezizomycotina</taxon>
        <taxon>Eurotiomycetes</taxon>
        <taxon>Eurotiomycetidae</taxon>
        <taxon>Eurotiales</taxon>
        <taxon>Aspergillaceae</taxon>
        <taxon>Aspergillus</taxon>
        <taxon>Aspergillus subgen. Nidulantes</taxon>
    </lineage>
</organism>
<protein>
    <submittedName>
        <fullName evidence="2">Uncharacterized protein</fullName>
    </submittedName>
</protein>
<dbReference type="RefSeq" id="XP_026607609.1">
    <property type="nucleotide sequence ID" value="XM_026744446.1"/>
</dbReference>
<proteinExistence type="predicted"/>
<gene>
    <name evidence="2" type="ORF">DSM5745_02430</name>
</gene>
<reference evidence="2 3" key="1">
    <citation type="journal article" date="2018" name="IMA Fungus">
        <title>IMA Genome-F 9: Draft genome sequence of Annulohypoxylon stygium, Aspergillus mulundensis, Berkeleyomyces basicola (syn. Thielaviopsis basicola), Ceratocystis smalleyi, two Cercospora beticola strains, Coleophoma cylindrospora, Fusarium fracticaudum, Phialophora cf. hyalina, and Morchella septimelata.</title>
        <authorList>
            <person name="Wingfield B.D."/>
            <person name="Bills G.F."/>
            <person name="Dong Y."/>
            <person name="Huang W."/>
            <person name="Nel W.J."/>
            <person name="Swalarsk-Parry B.S."/>
            <person name="Vaghefi N."/>
            <person name="Wilken P.M."/>
            <person name="An Z."/>
            <person name="de Beer Z.W."/>
            <person name="De Vos L."/>
            <person name="Chen L."/>
            <person name="Duong T.A."/>
            <person name="Gao Y."/>
            <person name="Hammerbacher A."/>
            <person name="Kikkert J.R."/>
            <person name="Li Y."/>
            <person name="Li H."/>
            <person name="Li K."/>
            <person name="Li Q."/>
            <person name="Liu X."/>
            <person name="Ma X."/>
            <person name="Naidoo K."/>
            <person name="Pethybridge S.J."/>
            <person name="Sun J."/>
            <person name="Steenkamp E.T."/>
            <person name="van der Nest M.A."/>
            <person name="van Wyk S."/>
            <person name="Wingfield M.J."/>
            <person name="Xiong C."/>
            <person name="Yue Q."/>
            <person name="Zhang X."/>
        </authorList>
    </citation>
    <scope>NUCLEOTIDE SEQUENCE [LARGE SCALE GENOMIC DNA]</scope>
    <source>
        <strain evidence="2 3">DSM 5745</strain>
    </source>
</reference>
<dbReference type="Proteomes" id="UP000256690">
    <property type="component" value="Unassembled WGS sequence"/>
</dbReference>
<comment type="caution">
    <text evidence="2">The sequence shown here is derived from an EMBL/GenBank/DDBJ whole genome shotgun (WGS) entry which is preliminary data.</text>
</comment>
<evidence type="ECO:0000313" key="3">
    <source>
        <dbReference type="Proteomes" id="UP000256690"/>
    </source>
</evidence>
<sequence length="372" mass="41289">MTDDCNPASEFQDVDRAALIQAISERTGVTHVDKATWACFWLADIHRLRRIVENLGRDPRKSNTIKHAISNGHAVTALWTYTGRRREPRPAADSTPQAAQRNENGRTPTPTSRGPVTPTKRRASLMTSSQIDGATDQSPVKKEDMNVREWRNLSVHDVGASILPRSQSQTHSEKLQCIKRDREMCVVTRASEPVAAVTIFPPSLGSTKGGSPETLTDFWDFLKLLWGYEAVKQWMSLASPADTKCQTCSNLVTMSSHVEQLWRRGRFALKPIKLSPDRKTLEARFFWLPKCKYSAEVPLTTAPVLPGSILEGPGHTKLFDCLTGHAIPSGTGAKGIITFRTSDPDTLPLPSIELLELQWLFNRIVALSGLVN</sequence>
<dbReference type="GeneID" id="38112800"/>
<dbReference type="OrthoDB" id="5416097at2759"/>
<evidence type="ECO:0000313" key="2">
    <source>
        <dbReference type="EMBL" id="RDW90655.1"/>
    </source>
</evidence>
<dbReference type="EMBL" id="PVWQ01000002">
    <property type="protein sequence ID" value="RDW90655.1"/>
    <property type="molecule type" value="Genomic_DNA"/>
</dbReference>
<dbReference type="AlphaFoldDB" id="A0A3D8SWH5"/>
<evidence type="ECO:0000256" key="1">
    <source>
        <dbReference type="SAM" id="MobiDB-lite"/>
    </source>
</evidence>